<dbReference type="Proteomes" id="UP000015530">
    <property type="component" value="Unassembled WGS sequence"/>
</dbReference>
<dbReference type="HOGENOM" id="CLU_3434115_0_0_1"/>
<sequence>MYSTGLRKKLSTNYL</sequence>
<evidence type="ECO:0000313" key="1">
    <source>
        <dbReference type="EMBL" id="EQB59561.1"/>
    </source>
</evidence>
<organism evidence="1 2">
    <name type="scientific">Colletotrichum gloeosporioides (strain Cg-14)</name>
    <name type="common">Anthracnose fungus</name>
    <name type="synonym">Glomerella cingulata</name>
    <dbReference type="NCBI Taxonomy" id="1237896"/>
    <lineage>
        <taxon>Eukaryota</taxon>
        <taxon>Fungi</taxon>
        <taxon>Dikarya</taxon>
        <taxon>Ascomycota</taxon>
        <taxon>Pezizomycotina</taxon>
        <taxon>Sordariomycetes</taxon>
        <taxon>Hypocreomycetidae</taxon>
        <taxon>Glomerellales</taxon>
        <taxon>Glomerellaceae</taxon>
        <taxon>Colletotrichum</taxon>
        <taxon>Colletotrichum gloeosporioides species complex</taxon>
    </lineage>
</organism>
<name>T0M898_COLGC</name>
<proteinExistence type="predicted"/>
<comment type="caution">
    <text evidence="1">The sequence shown here is derived from an EMBL/GenBank/DDBJ whole genome shotgun (WGS) entry which is preliminary data.</text>
</comment>
<reference evidence="2" key="1">
    <citation type="journal article" date="2013" name="Mol. Plant Microbe Interact.">
        <title>Global aspects of pacC regulation of pathogenicity genes in Colletotrichum gloeosporioides as revealed by transcriptome analysis.</title>
        <authorList>
            <person name="Alkan N."/>
            <person name="Meng X."/>
            <person name="Friedlander G."/>
            <person name="Reuveni E."/>
            <person name="Sukno S."/>
            <person name="Sherman A."/>
            <person name="Thon M."/>
            <person name="Fluhr R."/>
            <person name="Prusky D."/>
        </authorList>
    </citation>
    <scope>NUCLEOTIDE SEQUENCE [LARGE SCALE GENOMIC DNA]</scope>
    <source>
        <strain evidence="2">Cg-14</strain>
    </source>
</reference>
<accession>T0M898</accession>
<protein>
    <submittedName>
        <fullName evidence="1">Uncharacterized protein</fullName>
    </submittedName>
</protein>
<gene>
    <name evidence="1" type="ORF">CGLO_00011</name>
</gene>
<evidence type="ECO:0000313" key="2">
    <source>
        <dbReference type="Proteomes" id="UP000015530"/>
    </source>
</evidence>
<dbReference type="EMBL" id="AMYD01000007">
    <property type="protein sequence ID" value="EQB59561.1"/>
    <property type="molecule type" value="Genomic_DNA"/>
</dbReference>